<gene>
    <name evidence="9" type="ORF">K8V01_01295</name>
</gene>
<protein>
    <submittedName>
        <fullName evidence="9">Type IV secretory system conjugative DNA transfer family protein</fullName>
    </submittedName>
</protein>
<evidence type="ECO:0000256" key="1">
    <source>
        <dbReference type="ARBA" id="ARBA00004651"/>
    </source>
</evidence>
<dbReference type="GO" id="GO:0005886">
    <property type="term" value="C:plasma membrane"/>
    <property type="evidence" value="ECO:0007669"/>
    <property type="project" value="UniProtKB-SubCell"/>
</dbReference>
<name>A0A921SRN0_9FIRM</name>
<evidence type="ECO:0000256" key="4">
    <source>
        <dbReference type="ARBA" id="ARBA00022692"/>
    </source>
</evidence>
<dbReference type="EMBL" id="DYUC01000011">
    <property type="protein sequence ID" value="HJG85656.1"/>
    <property type="molecule type" value="Genomic_DNA"/>
</dbReference>
<reference evidence="9" key="1">
    <citation type="journal article" date="2021" name="PeerJ">
        <title>Extensive microbial diversity within the chicken gut microbiome revealed by metagenomics and culture.</title>
        <authorList>
            <person name="Gilroy R."/>
            <person name="Ravi A."/>
            <person name="Getino M."/>
            <person name="Pursley I."/>
            <person name="Horton D.L."/>
            <person name="Alikhan N.F."/>
            <person name="Baker D."/>
            <person name="Gharbi K."/>
            <person name="Hall N."/>
            <person name="Watson M."/>
            <person name="Adriaenssens E.M."/>
            <person name="Foster-Nyarko E."/>
            <person name="Jarju S."/>
            <person name="Secka A."/>
            <person name="Antonio M."/>
            <person name="Oren A."/>
            <person name="Chaudhuri R.R."/>
            <person name="La Ragione R."/>
            <person name="Hildebrand F."/>
            <person name="Pallen M.J."/>
        </authorList>
    </citation>
    <scope>NUCLEOTIDE SEQUENCE</scope>
    <source>
        <strain evidence="9">CHK179-5677</strain>
    </source>
</reference>
<dbReference type="CDD" id="cd01127">
    <property type="entry name" value="TrwB_TraG_TraD_VirD4"/>
    <property type="match status" value="1"/>
</dbReference>
<evidence type="ECO:0000256" key="7">
    <source>
        <dbReference type="SAM" id="MobiDB-lite"/>
    </source>
</evidence>
<reference evidence="9" key="2">
    <citation type="submission" date="2021-09" db="EMBL/GenBank/DDBJ databases">
        <authorList>
            <person name="Gilroy R."/>
        </authorList>
    </citation>
    <scope>NUCLEOTIDE SEQUENCE</scope>
    <source>
        <strain evidence="9">CHK179-5677</strain>
    </source>
</reference>
<dbReference type="InterPro" id="IPR051539">
    <property type="entry name" value="T4SS-coupling_protein"/>
</dbReference>
<evidence type="ECO:0000313" key="9">
    <source>
        <dbReference type="EMBL" id="HJG85656.1"/>
    </source>
</evidence>
<dbReference type="PANTHER" id="PTHR37937:SF1">
    <property type="entry name" value="CONJUGATIVE TRANSFER: DNA TRANSPORT"/>
    <property type="match status" value="1"/>
</dbReference>
<dbReference type="InterPro" id="IPR003688">
    <property type="entry name" value="TraG/VirD4"/>
</dbReference>
<feature type="compositionally biased region" description="Low complexity" evidence="7">
    <location>
        <begin position="616"/>
        <end position="647"/>
    </location>
</feature>
<accession>A0A921SRN0</accession>
<dbReference type="SUPFAM" id="SSF52540">
    <property type="entry name" value="P-loop containing nucleoside triphosphate hydrolases"/>
    <property type="match status" value="1"/>
</dbReference>
<dbReference type="Proteomes" id="UP000760668">
    <property type="component" value="Unassembled WGS sequence"/>
</dbReference>
<keyword evidence="6 8" id="KW-0472">Membrane</keyword>
<organism evidence="9 10">
    <name type="scientific">Pseudoflavonifractor capillosus</name>
    <dbReference type="NCBI Taxonomy" id="106588"/>
    <lineage>
        <taxon>Bacteria</taxon>
        <taxon>Bacillati</taxon>
        <taxon>Bacillota</taxon>
        <taxon>Clostridia</taxon>
        <taxon>Eubacteriales</taxon>
        <taxon>Oscillospiraceae</taxon>
        <taxon>Pseudoflavonifractor</taxon>
    </lineage>
</organism>
<keyword evidence="5 8" id="KW-1133">Transmembrane helix</keyword>
<proteinExistence type="inferred from homology"/>
<comment type="similarity">
    <text evidence="2">Belongs to the VirD4/TraG family.</text>
</comment>
<keyword evidence="4 8" id="KW-0812">Transmembrane</keyword>
<keyword evidence="3" id="KW-1003">Cell membrane</keyword>
<dbReference type="AlphaFoldDB" id="A0A921SRN0"/>
<evidence type="ECO:0000313" key="10">
    <source>
        <dbReference type="Proteomes" id="UP000760668"/>
    </source>
</evidence>
<feature type="transmembrane region" description="Helical" evidence="8">
    <location>
        <begin position="77"/>
        <end position="97"/>
    </location>
</feature>
<sequence>MLLKGVYAISHKNLIKGLIALPFAVSALLYGGGYLSQFLYNYEVWQTAGGTLYNGTSPQLPDPAFLSCVQAAFRFPYGLYGIGICLGLLGLLILMVMRMGYSDTGEYDSARNFTYSNKGTYGTAGFLNRKELKGVLDLVSDIRKHHGTILGELDGQVVCVPENTRFNGNIAVYGASGSKKTRAFCVNMILQCAARKSSMVITDPKSELYEKTSEYLRDKGYTVRVFNLVTPSASDSWNCLAEIEGKELMAQLFCDVVIKNTGSERGDHFWDNAELNLLKALVLYVSSNYPPEKQNIGEVYQLLAMSSEKELNALFDVLPVSHPAKAPYSIFKQSSENVRGGVIIGLGSRLQVFQNQDIRNITSRDEIDLELPGQQPCTYYCITSDQDSTFDFLSSLFLSFIFIKLVRFADERCPNGELPVPVHVLGEELCATGVIPDLSRKISVIRSRRVSLSCVFQNLAGLQNRYPYNQWQEILGNCDVQLFLGCTDALTAQFISDRTGEASISVTSKAKQLGTWRISNYTPEYRETSGVGRRKLMTMDEVLRMDTDKALVIIRGKNVLEVDKYDYSKHPEAKKLRPSKAAAHIPEWKKAKTAPAPRGKKPQPSSSKKAKGKAAGGAKPPAAKPTSATPPAGAAGSPTPGAAARGSNIVTTTKKSILVKQKEE</sequence>
<feature type="region of interest" description="Disordered" evidence="7">
    <location>
        <begin position="572"/>
        <end position="664"/>
    </location>
</feature>
<feature type="transmembrane region" description="Helical" evidence="8">
    <location>
        <begin position="14"/>
        <end position="35"/>
    </location>
</feature>
<dbReference type="InterPro" id="IPR027417">
    <property type="entry name" value="P-loop_NTPase"/>
</dbReference>
<dbReference type="PANTHER" id="PTHR37937">
    <property type="entry name" value="CONJUGATIVE TRANSFER: DNA TRANSPORT"/>
    <property type="match status" value="1"/>
</dbReference>
<evidence type="ECO:0000256" key="2">
    <source>
        <dbReference type="ARBA" id="ARBA00008806"/>
    </source>
</evidence>
<evidence type="ECO:0000256" key="6">
    <source>
        <dbReference type="ARBA" id="ARBA00023136"/>
    </source>
</evidence>
<evidence type="ECO:0000256" key="5">
    <source>
        <dbReference type="ARBA" id="ARBA00022989"/>
    </source>
</evidence>
<evidence type="ECO:0000256" key="8">
    <source>
        <dbReference type="SAM" id="Phobius"/>
    </source>
</evidence>
<evidence type="ECO:0000256" key="3">
    <source>
        <dbReference type="ARBA" id="ARBA00022475"/>
    </source>
</evidence>
<dbReference type="Pfam" id="PF02534">
    <property type="entry name" value="T4SS-DNA_transf"/>
    <property type="match status" value="1"/>
</dbReference>
<dbReference type="RefSeq" id="WP_304247276.1">
    <property type="nucleotide sequence ID" value="NZ_DYUC01000011.1"/>
</dbReference>
<dbReference type="NCBIfam" id="NF045973">
    <property type="entry name" value="conju_CD1115"/>
    <property type="match status" value="1"/>
</dbReference>
<dbReference type="Gene3D" id="3.40.50.300">
    <property type="entry name" value="P-loop containing nucleotide triphosphate hydrolases"/>
    <property type="match status" value="2"/>
</dbReference>
<comment type="caution">
    <text evidence="9">The sequence shown here is derived from an EMBL/GenBank/DDBJ whole genome shotgun (WGS) entry which is preliminary data.</text>
</comment>
<comment type="subcellular location">
    <subcellularLocation>
        <location evidence="1">Cell membrane</location>
        <topology evidence="1">Multi-pass membrane protein</topology>
    </subcellularLocation>
</comment>